<evidence type="ECO:0000256" key="4">
    <source>
        <dbReference type="ARBA" id="ARBA00022946"/>
    </source>
</evidence>
<evidence type="ECO:0000256" key="5">
    <source>
        <dbReference type="ARBA" id="ARBA00023121"/>
    </source>
</evidence>
<dbReference type="OrthoDB" id="7201143at2"/>
<comment type="function">
    <text evidence="6">Membrane-associated protein that warps the membrane surface to access and bind aromatic isoprenes with high specificity, including ubiquinone (CoQ) isoprene intermediates and presents them directly to COQ7, therefore facilitating the COQ7-mediated hydroxylase step. Participates in the biosynthesis of coenzyme Q, also named ubiquinone, an essential lipid-soluble electron transporter for aerobic cellular respiration.</text>
</comment>
<dbReference type="STRING" id="1267768.BV394_07210"/>
<accession>A0A1U7DI28</accession>
<dbReference type="GO" id="GO:0008289">
    <property type="term" value="F:lipid binding"/>
    <property type="evidence" value="ECO:0007669"/>
    <property type="project" value="UniProtKB-KW"/>
</dbReference>
<comment type="pathway">
    <text evidence="1">Cofactor biosynthesis; ubiquinone biosynthesis.</text>
</comment>
<dbReference type="InterPro" id="IPR013718">
    <property type="entry name" value="COQ9_C"/>
</dbReference>
<dbReference type="AlphaFoldDB" id="A0A1U7DI28"/>
<keyword evidence="5" id="KW-0446">Lipid-binding</keyword>
<keyword evidence="3" id="KW-0831">Ubiquinone biosynthesis</keyword>
<keyword evidence="7" id="KW-0830">Ubiquinone</keyword>
<evidence type="ECO:0000256" key="1">
    <source>
        <dbReference type="ARBA" id="ARBA00004749"/>
    </source>
</evidence>
<evidence type="ECO:0000256" key="2">
    <source>
        <dbReference type="ARBA" id="ARBA00010766"/>
    </source>
</evidence>
<proteinExistence type="inferred from homology"/>
<dbReference type="RefSeq" id="WP_076979551.1">
    <property type="nucleotide sequence ID" value="NZ_CP019124.1"/>
</dbReference>
<protein>
    <submittedName>
        <fullName evidence="7">Ubiquinone biosynthesis protein</fullName>
    </submittedName>
</protein>
<dbReference type="EMBL" id="CP019124">
    <property type="protein sequence ID" value="APX89528.1"/>
    <property type="molecule type" value="Genomic_DNA"/>
</dbReference>
<evidence type="ECO:0000256" key="6">
    <source>
        <dbReference type="ARBA" id="ARBA00058104"/>
    </source>
</evidence>
<gene>
    <name evidence="7" type="ORF">BV394_07210</name>
</gene>
<dbReference type="NCBIfam" id="TIGR02396">
    <property type="entry name" value="diverge_rpsU"/>
    <property type="match status" value="1"/>
</dbReference>
<name>A0A1U7DI28_9RHOB</name>
<dbReference type="PANTHER" id="PTHR21427">
    <property type="entry name" value="UBIQUINONE BIOSYNTHESIS PROTEIN COQ9, MITOCHONDRIAL"/>
    <property type="match status" value="1"/>
</dbReference>
<reference evidence="7 8" key="1">
    <citation type="submission" date="2017-01" db="EMBL/GenBank/DDBJ databases">
        <title>Genomic analysis of Xuhuaishuia manganoxidans DY6-4.</title>
        <authorList>
            <person name="Wang X."/>
        </authorList>
    </citation>
    <scope>NUCLEOTIDE SEQUENCE [LARGE SCALE GENOMIC DNA]</scope>
    <source>
        <strain evidence="7 8">DY6-4</strain>
    </source>
</reference>
<dbReference type="GO" id="GO:0006744">
    <property type="term" value="P:ubiquinone biosynthetic process"/>
    <property type="evidence" value="ECO:0007669"/>
    <property type="project" value="UniProtKB-KW"/>
</dbReference>
<dbReference type="Gene3D" id="1.10.357.10">
    <property type="entry name" value="Tetracycline Repressor, domain 2"/>
    <property type="match status" value="1"/>
</dbReference>
<evidence type="ECO:0000313" key="7">
    <source>
        <dbReference type="EMBL" id="APX89528.1"/>
    </source>
</evidence>
<sequence>MTPDTTITPLERLIDAALPHVAFDGWTQATWDAAVTDSGVDPATARALCPRGAVDLALSFHRRGDRLMVERLKAEDLSALRFRDRIQRAVRYRIEIVAPHKEAVRRGTTLFSLPQYMPDGAGAIWGTVDAIWTALGDPSDDINWYTKRGTLGAVYGATVLFWLGDDSPGWMNTWDFLERRIDNVMQIEKAKGTMRKNPLLRPLIAGPAWLTRGVKAPGRGRFRGMPGSINRQGW</sequence>
<dbReference type="Pfam" id="PF08511">
    <property type="entry name" value="COQ9"/>
    <property type="match status" value="1"/>
</dbReference>
<dbReference type="InterPro" id="IPR012762">
    <property type="entry name" value="Ubiq_biosynth_COQ9"/>
</dbReference>
<comment type="similarity">
    <text evidence="2">Belongs to the COQ9 family.</text>
</comment>
<keyword evidence="8" id="KW-1185">Reference proteome</keyword>
<evidence type="ECO:0000313" key="8">
    <source>
        <dbReference type="Proteomes" id="UP000187266"/>
    </source>
</evidence>
<accession>A0A2M9DDF6</accession>
<evidence type="ECO:0000256" key="3">
    <source>
        <dbReference type="ARBA" id="ARBA00022688"/>
    </source>
</evidence>
<keyword evidence="4" id="KW-0809">Transit peptide</keyword>
<organism evidence="7 8">
    <name type="scientific">Brevirhabdus pacifica</name>
    <dbReference type="NCBI Taxonomy" id="1267768"/>
    <lineage>
        <taxon>Bacteria</taxon>
        <taxon>Pseudomonadati</taxon>
        <taxon>Pseudomonadota</taxon>
        <taxon>Alphaproteobacteria</taxon>
        <taxon>Rhodobacterales</taxon>
        <taxon>Paracoccaceae</taxon>
        <taxon>Brevirhabdus</taxon>
    </lineage>
</organism>
<dbReference type="PANTHER" id="PTHR21427:SF19">
    <property type="entry name" value="UBIQUINONE BIOSYNTHESIS PROTEIN COQ9, MITOCHONDRIAL"/>
    <property type="match status" value="1"/>
</dbReference>
<dbReference type="Proteomes" id="UP000187266">
    <property type="component" value="Chromosome"/>
</dbReference>